<keyword evidence="4" id="KW-0472">Membrane</keyword>
<evidence type="ECO:0000256" key="2">
    <source>
        <dbReference type="ARBA" id="ARBA00022692"/>
    </source>
</evidence>
<keyword evidence="5" id="KW-0489">Methyltransferase</keyword>
<keyword evidence="5" id="KW-0808">Transferase</keyword>
<reference evidence="6 7" key="2">
    <citation type="journal article" date="2021" name="Curr. Genet.">
        <title>Genetic response to nitrogen starvation in the aggressive Eucalyptus foliar pathogen Teratosphaeria destructans.</title>
        <authorList>
            <person name="Havenga M."/>
            <person name="Wingfield B.D."/>
            <person name="Wingfield M.J."/>
            <person name="Dreyer L.L."/>
            <person name="Roets F."/>
            <person name="Aylward J."/>
        </authorList>
    </citation>
    <scope>NUCLEOTIDE SEQUENCE [LARGE SCALE GENOMIC DNA]</scope>
    <source>
        <strain evidence="6">CMW44962</strain>
    </source>
</reference>
<dbReference type="EC" id="2.1.1.100" evidence="5"/>
<evidence type="ECO:0000256" key="3">
    <source>
        <dbReference type="ARBA" id="ARBA00022989"/>
    </source>
</evidence>
<keyword evidence="5" id="KW-0949">S-adenosyl-L-methionine</keyword>
<dbReference type="AlphaFoldDB" id="A0A9W7W5P4"/>
<comment type="subcellular location">
    <subcellularLocation>
        <location evidence="5">Endoplasmic reticulum membrane</location>
        <topology evidence="5">Multi-pass membrane protein</topology>
    </subcellularLocation>
    <subcellularLocation>
        <location evidence="1">Membrane</location>
        <topology evidence="1">Multi-pass membrane protein</topology>
    </subcellularLocation>
</comment>
<dbReference type="PANTHER" id="PTHR12714:SF9">
    <property type="entry name" value="PROTEIN-S-ISOPRENYLCYSTEINE O-METHYLTRANSFERASE"/>
    <property type="match status" value="1"/>
</dbReference>
<evidence type="ECO:0000313" key="6">
    <source>
        <dbReference type="EMBL" id="KAH9843321.1"/>
    </source>
</evidence>
<name>A0A9W7W5P4_9PEZI</name>
<evidence type="ECO:0000256" key="4">
    <source>
        <dbReference type="ARBA" id="ARBA00023136"/>
    </source>
</evidence>
<dbReference type="Gene3D" id="1.20.120.1630">
    <property type="match status" value="1"/>
</dbReference>
<reference evidence="6 7" key="1">
    <citation type="journal article" date="2018" name="IMA Fungus">
        <title>IMA Genome-F 10: Nine draft genome sequences of Claviceps purpurea s.lat., including C. arundinis, C. humidiphila, and C. cf. spartinae, pseudomolecules for the pitch canker pathogen Fusarium circinatum, draft genome of Davidsoniella eucalypti, Grosmannia galeiformis, Quambalaria eucalypti, and Teratosphaeria destructans.</title>
        <authorList>
            <person name="Wingfield B.D."/>
            <person name="Liu M."/>
            <person name="Nguyen H.D."/>
            <person name="Lane F.A."/>
            <person name="Morgan S.W."/>
            <person name="De Vos L."/>
            <person name="Wilken P.M."/>
            <person name="Duong T.A."/>
            <person name="Aylward J."/>
            <person name="Coetzee M.P."/>
            <person name="Dadej K."/>
            <person name="De Beer Z.W."/>
            <person name="Findlay W."/>
            <person name="Havenga M."/>
            <person name="Kolarik M."/>
            <person name="Menzies J.G."/>
            <person name="Naidoo K."/>
            <person name="Pochopski O."/>
            <person name="Shoukouhi P."/>
            <person name="Santana Q.C."/>
            <person name="Seifert K.A."/>
            <person name="Soal N."/>
            <person name="Steenkamp E.T."/>
            <person name="Tatham C.T."/>
            <person name="van der Nest M.A."/>
            <person name="Wingfield M.J."/>
        </authorList>
    </citation>
    <scope>NUCLEOTIDE SEQUENCE [LARGE SCALE GENOMIC DNA]</scope>
    <source>
        <strain evidence="6">CMW44962</strain>
    </source>
</reference>
<evidence type="ECO:0000313" key="7">
    <source>
        <dbReference type="Proteomes" id="UP001138500"/>
    </source>
</evidence>
<dbReference type="GO" id="GO:0005789">
    <property type="term" value="C:endoplasmic reticulum membrane"/>
    <property type="evidence" value="ECO:0007669"/>
    <property type="project" value="UniProtKB-SubCell"/>
</dbReference>
<sequence length="238" mass="26044">MEVSFSLPQAALASAILAATAGTYVSLTPPHPNRTDGTTKDSLSALGVTDKRSTILALSPMVILGLHQSSLAYCYPIVPTSLLGFGLENGINSDLIKWTPSTAVPLAAILCIGVPLRLIPYGTLGKNFTFRLAEPDRLTTTGIYRYVQHPSYTGLLALSLSSLALFSRPDGVLACWVPPRTYEYVPWCVSCLLPAGVISLLAAIRTRVREEEQMLRGKFGREWEEWHARTARFIPWII</sequence>
<organism evidence="6 7">
    <name type="scientific">Teratosphaeria destructans</name>
    <dbReference type="NCBI Taxonomy" id="418781"/>
    <lineage>
        <taxon>Eukaryota</taxon>
        <taxon>Fungi</taxon>
        <taxon>Dikarya</taxon>
        <taxon>Ascomycota</taxon>
        <taxon>Pezizomycotina</taxon>
        <taxon>Dothideomycetes</taxon>
        <taxon>Dothideomycetidae</taxon>
        <taxon>Mycosphaerellales</taxon>
        <taxon>Teratosphaeriaceae</taxon>
        <taxon>Teratosphaeria</taxon>
    </lineage>
</organism>
<keyword evidence="3" id="KW-1133">Transmembrane helix</keyword>
<keyword evidence="7" id="KW-1185">Reference proteome</keyword>
<gene>
    <name evidence="6" type="ORF">Tdes44962_MAKER07515</name>
</gene>
<dbReference type="PANTHER" id="PTHR12714">
    <property type="entry name" value="PROTEIN-S ISOPRENYLCYSTEINE O-METHYLTRANSFERASE"/>
    <property type="match status" value="1"/>
</dbReference>
<accession>A0A9W7W5P4</accession>
<proteinExistence type="inferred from homology"/>
<dbReference type="EMBL" id="RIBY02000391">
    <property type="protein sequence ID" value="KAH9843321.1"/>
    <property type="molecule type" value="Genomic_DNA"/>
</dbReference>
<dbReference type="GO" id="GO:0032259">
    <property type="term" value="P:methylation"/>
    <property type="evidence" value="ECO:0007669"/>
    <property type="project" value="UniProtKB-KW"/>
</dbReference>
<comment type="catalytic activity">
    <reaction evidence="5">
        <text>[protein]-C-terminal S-[(2E,6E)-farnesyl]-L-cysteine + S-adenosyl-L-methionine = [protein]-C-terminal S-[(2E,6E)-farnesyl]-L-cysteine methyl ester + S-adenosyl-L-homocysteine</text>
        <dbReference type="Rhea" id="RHEA:21672"/>
        <dbReference type="Rhea" id="RHEA-COMP:12125"/>
        <dbReference type="Rhea" id="RHEA-COMP:12126"/>
        <dbReference type="ChEBI" id="CHEBI:57856"/>
        <dbReference type="ChEBI" id="CHEBI:59789"/>
        <dbReference type="ChEBI" id="CHEBI:90510"/>
        <dbReference type="ChEBI" id="CHEBI:90511"/>
        <dbReference type="EC" id="2.1.1.100"/>
    </reaction>
</comment>
<dbReference type="InterPro" id="IPR007269">
    <property type="entry name" value="ICMT_MeTrfase"/>
</dbReference>
<dbReference type="GO" id="GO:0004671">
    <property type="term" value="F:protein C-terminal S-isoprenylcysteine carboxyl O-methyltransferase activity"/>
    <property type="evidence" value="ECO:0007669"/>
    <property type="project" value="UniProtKB-EC"/>
</dbReference>
<dbReference type="Proteomes" id="UP001138500">
    <property type="component" value="Unassembled WGS sequence"/>
</dbReference>
<evidence type="ECO:0000256" key="5">
    <source>
        <dbReference type="RuleBase" id="RU362022"/>
    </source>
</evidence>
<keyword evidence="2" id="KW-0812">Transmembrane</keyword>
<keyword evidence="5" id="KW-0256">Endoplasmic reticulum</keyword>
<protein>
    <recommendedName>
        <fullName evidence="5">Protein-S-isoprenylcysteine O-methyltransferase</fullName>
        <ecNumber evidence="5">2.1.1.100</ecNumber>
    </recommendedName>
</protein>
<dbReference type="OrthoDB" id="422086at2759"/>
<dbReference type="Pfam" id="PF04140">
    <property type="entry name" value="ICMT"/>
    <property type="match status" value="1"/>
</dbReference>
<comment type="similarity">
    <text evidence="5">Belongs to the class VI-like SAM-binding methyltransferase superfamily. Isoprenylcysteine carboxyl methyltransferase family.</text>
</comment>
<evidence type="ECO:0000256" key="1">
    <source>
        <dbReference type="ARBA" id="ARBA00004141"/>
    </source>
</evidence>
<comment type="caution">
    <text evidence="6">The sequence shown here is derived from an EMBL/GenBank/DDBJ whole genome shotgun (WGS) entry which is preliminary data.</text>
</comment>